<dbReference type="eggNOG" id="COG0500">
    <property type="taxonomic scope" value="Bacteria"/>
</dbReference>
<dbReference type="InterPro" id="IPR029063">
    <property type="entry name" value="SAM-dependent_MTases_sf"/>
</dbReference>
<dbReference type="AlphaFoldDB" id="A0A1W6BVX7"/>
<dbReference type="InterPro" id="IPR013691">
    <property type="entry name" value="MeTrfase_14"/>
</dbReference>
<evidence type="ECO:0000313" key="2">
    <source>
        <dbReference type="EMBL" id="ARJ56207.1"/>
    </source>
</evidence>
<keyword evidence="2" id="KW-0808">Transferase</keyword>
<organism evidence="2 3">
    <name type="scientific">Campylobacter cuniculorum DSM 23162 = LMG 24588</name>
    <dbReference type="NCBI Taxonomy" id="1121267"/>
    <lineage>
        <taxon>Bacteria</taxon>
        <taxon>Pseudomonadati</taxon>
        <taxon>Campylobacterota</taxon>
        <taxon>Epsilonproteobacteria</taxon>
        <taxon>Campylobacterales</taxon>
        <taxon>Campylobacteraceae</taxon>
        <taxon>Campylobacter</taxon>
    </lineage>
</organism>
<dbReference type="Proteomes" id="UP000192902">
    <property type="component" value="Chromosome"/>
</dbReference>
<dbReference type="PANTHER" id="PTHR43861">
    <property type="entry name" value="TRANS-ACONITATE 2-METHYLTRANSFERASE-RELATED"/>
    <property type="match status" value="1"/>
</dbReference>
<keyword evidence="2" id="KW-0489">Methyltransferase</keyword>
<dbReference type="SUPFAM" id="SSF53335">
    <property type="entry name" value="S-adenosyl-L-methionine-dependent methyltransferases"/>
    <property type="match status" value="1"/>
</dbReference>
<dbReference type="KEGG" id="ccun:CCUN_0572"/>
<evidence type="ECO:0000259" key="1">
    <source>
        <dbReference type="Pfam" id="PF08484"/>
    </source>
</evidence>
<dbReference type="EMBL" id="CP020867">
    <property type="protein sequence ID" value="ARJ56207.1"/>
    <property type="molecule type" value="Genomic_DNA"/>
</dbReference>
<dbReference type="GO" id="GO:0032259">
    <property type="term" value="P:methylation"/>
    <property type="evidence" value="ECO:0007669"/>
    <property type="project" value="UniProtKB-KW"/>
</dbReference>
<feature type="domain" description="C-methyltransferase" evidence="1">
    <location>
        <begin position="267"/>
        <end position="380"/>
    </location>
</feature>
<evidence type="ECO:0000313" key="3">
    <source>
        <dbReference type="Proteomes" id="UP000192902"/>
    </source>
</evidence>
<accession>A0A1W6BVX7</accession>
<dbReference type="Pfam" id="PF13489">
    <property type="entry name" value="Methyltransf_23"/>
    <property type="match status" value="1"/>
</dbReference>
<dbReference type="GO" id="GO:0008168">
    <property type="term" value="F:methyltransferase activity"/>
    <property type="evidence" value="ECO:0007669"/>
    <property type="project" value="UniProtKB-KW"/>
</dbReference>
<sequence length="396" mass="45983">MVCALCQKENQIQNLWVHENVFASSGKLSEKPYLNTDELWGGGYCKGNAKITLTQCKNCGYVFNASFDLEQINNEYSSQTYISRKIVSKEMSENIQSIKNKILKYLDKNSHCLEIAPGSGDMVLALIDEVESFTTIDPSLVSLELKDAKNLKHIQGFFDYEFVKNKLEHEINFVLFRHLLEHINTPYDFLNDVIKLLANEGIIYVEVPNLDEFIEHNRFYEVFNDHCGYYQKNVLINVLNDLGCELIDEIFLYEKQHMGLFFRKNNFKTDKKLEFKHYDSHIAKNFNQAIKSLNLKFQNYQNIALYGAGAHGNSLLNFLSQNCLLKIKKCFDLDIRKQGQYLQNSNIKISKPQPQEFKSLDLILLAVPLYEQEVINLLREKGYKGDFIKSKNMKIL</sequence>
<dbReference type="Gene3D" id="3.40.50.150">
    <property type="entry name" value="Vaccinia Virus protein VP39"/>
    <property type="match status" value="1"/>
</dbReference>
<gene>
    <name evidence="2" type="ORF">CCUN_0572</name>
</gene>
<reference evidence="2 3" key="1">
    <citation type="submission" date="2017-04" db="EMBL/GenBank/DDBJ databases">
        <title>Complete genome sequence of the Campylobacter cuniculorum type strain LMG24588.</title>
        <authorList>
            <person name="Miller W.G."/>
            <person name="Yee E."/>
            <person name="Revez J."/>
            <person name="Bono J.L."/>
            <person name="Rossi M."/>
        </authorList>
    </citation>
    <scope>NUCLEOTIDE SEQUENCE [LARGE SCALE GENOMIC DNA]</scope>
    <source>
        <strain evidence="2 3">LMG 24588</strain>
    </source>
</reference>
<proteinExistence type="predicted"/>
<name>A0A1W6BVX7_9BACT</name>
<dbReference type="Pfam" id="PF08484">
    <property type="entry name" value="Methyltransf_14"/>
    <property type="match status" value="1"/>
</dbReference>
<protein>
    <submittedName>
        <fullName evidence="2">Methyltransferase</fullName>
    </submittedName>
</protein>
<dbReference type="Gene3D" id="3.40.50.720">
    <property type="entry name" value="NAD(P)-binding Rossmann-like Domain"/>
    <property type="match status" value="1"/>
</dbReference>
<dbReference type="RefSeq" id="WP_085296632.1">
    <property type="nucleotide sequence ID" value="NZ_CP020867.1"/>
</dbReference>
<dbReference type="STRING" id="1121267.CCUN_0572"/>